<feature type="region of interest" description="Disordered" evidence="1">
    <location>
        <begin position="1"/>
        <end position="22"/>
    </location>
</feature>
<dbReference type="AlphaFoldDB" id="A0A077EDF7"/>
<accession>A0A077EDF7</accession>
<evidence type="ECO:0000313" key="3">
    <source>
        <dbReference type="Proteomes" id="UP000028933"/>
    </source>
</evidence>
<name>A0A077EDF7_9FLAO</name>
<feature type="region of interest" description="Disordered" evidence="1">
    <location>
        <begin position="38"/>
        <end position="66"/>
    </location>
</feature>
<reference evidence="2" key="2">
    <citation type="journal article" date="2015" name="Genome Biol. Evol.">
        <title>Complete Genome Sequence and Transcriptomic Analysis of the Novel Pathogen Elizabethkingia anophelis in Response to Oxidative Stress.</title>
        <authorList>
            <person name="Li Y."/>
            <person name="Liu Y."/>
            <person name="Chew S.C."/>
            <person name="Tay M."/>
            <person name="Salido M.M."/>
            <person name="Teo J."/>
            <person name="Lauro F.M."/>
            <person name="Givskov M."/>
            <person name="Yang L."/>
        </authorList>
    </citation>
    <scope>NUCLEOTIDE SEQUENCE</scope>
    <source>
        <strain evidence="2">NUHP1</strain>
    </source>
</reference>
<evidence type="ECO:0000256" key="1">
    <source>
        <dbReference type="SAM" id="MobiDB-lite"/>
    </source>
</evidence>
<protein>
    <submittedName>
        <fullName evidence="2">Uncharacterized protein</fullName>
    </submittedName>
</protein>
<dbReference type="HOGENOM" id="CLU_2824297_0_0_10"/>
<feature type="compositionally biased region" description="Polar residues" evidence="1">
    <location>
        <begin position="1"/>
        <end position="11"/>
    </location>
</feature>
<gene>
    <name evidence="2" type="ORF">BD94_1791</name>
</gene>
<dbReference type="KEGG" id="eao:BD94_1791"/>
<dbReference type="Proteomes" id="UP000028933">
    <property type="component" value="Chromosome"/>
</dbReference>
<proteinExistence type="predicted"/>
<evidence type="ECO:0000313" key="2">
    <source>
        <dbReference type="EMBL" id="AIL45566.1"/>
    </source>
</evidence>
<sequence length="66" mass="7328">MDNEIDNNATPENLLPKERIKKDYIPPKLNIITCLVEKAITIPPPPNSNGTDSERDRNPSPEDSGT</sequence>
<dbReference type="RefSeq" id="WP_009090994.1">
    <property type="nucleotide sequence ID" value="NZ_CP007547.1"/>
</dbReference>
<dbReference type="EMBL" id="CP007547">
    <property type="protein sequence ID" value="AIL45566.1"/>
    <property type="molecule type" value="Genomic_DNA"/>
</dbReference>
<reference evidence="2" key="1">
    <citation type="journal article" date="2013" name="Lancet">
        <title>First case of E anophelis outbreak in an intensive-care unit.</title>
        <authorList>
            <person name="Teo J."/>
            <person name="Tan S.Y."/>
            <person name="Tay M."/>
            <person name="Ding Y."/>
            <person name="Kjelleberg S."/>
            <person name="Givskov M."/>
            <person name="Lin R.T."/>
            <person name="Yang L."/>
        </authorList>
    </citation>
    <scope>NUCLEOTIDE SEQUENCE [LARGE SCALE GENOMIC DNA]</scope>
    <source>
        <strain evidence="2">NUHP1</strain>
    </source>
</reference>
<organism evidence="2 3">
    <name type="scientific">Elizabethkingia anophelis NUHP1</name>
    <dbReference type="NCBI Taxonomy" id="1338011"/>
    <lineage>
        <taxon>Bacteria</taxon>
        <taxon>Pseudomonadati</taxon>
        <taxon>Bacteroidota</taxon>
        <taxon>Flavobacteriia</taxon>
        <taxon>Flavobacteriales</taxon>
        <taxon>Weeksellaceae</taxon>
        <taxon>Elizabethkingia</taxon>
    </lineage>
</organism>
<dbReference type="GeneID" id="56682896"/>